<dbReference type="InterPro" id="IPR036259">
    <property type="entry name" value="MFS_trans_sf"/>
</dbReference>
<evidence type="ECO:0000256" key="6">
    <source>
        <dbReference type="ARBA" id="ARBA00022989"/>
    </source>
</evidence>
<evidence type="ECO:0000256" key="4">
    <source>
        <dbReference type="ARBA" id="ARBA00022475"/>
    </source>
</evidence>
<keyword evidence="3" id="KW-0813">Transport</keyword>
<comment type="similarity">
    <text evidence="2">Belongs to the major facilitator superfamily. EmrB family.</text>
</comment>
<protein>
    <submittedName>
        <fullName evidence="10">Drug resistance transporter, EmrB/QacA subfamily</fullName>
    </submittedName>
</protein>
<feature type="domain" description="Major facilitator superfamily (MFS) profile" evidence="9">
    <location>
        <begin position="23"/>
        <end position="479"/>
    </location>
</feature>
<dbReference type="InterPro" id="IPR020846">
    <property type="entry name" value="MFS_dom"/>
</dbReference>
<dbReference type="RefSeq" id="WP_090042873.1">
    <property type="nucleotide sequence ID" value="NZ_FOKI01000042.1"/>
</dbReference>
<gene>
    <name evidence="10" type="ORF">SAMN04488528_104225</name>
</gene>
<feature type="transmembrane region" description="Helical" evidence="8">
    <location>
        <begin position="61"/>
        <end position="77"/>
    </location>
</feature>
<dbReference type="PANTHER" id="PTHR42718:SF9">
    <property type="entry name" value="MAJOR FACILITATOR SUPERFAMILY MULTIDRUG TRANSPORTER MFSC"/>
    <property type="match status" value="1"/>
</dbReference>
<keyword evidence="5 8" id="KW-0812">Transmembrane</keyword>
<dbReference type="Proteomes" id="UP000198619">
    <property type="component" value="Unassembled WGS sequence"/>
</dbReference>
<feature type="transmembrane region" description="Helical" evidence="8">
    <location>
        <begin position="147"/>
        <end position="169"/>
    </location>
</feature>
<feature type="transmembrane region" description="Helical" evidence="8">
    <location>
        <begin position="408"/>
        <end position="428"/>
    </location>
</feature>
<dbReference type="PROSITE" id="PS50850">
    <property type="entry name" value="MFS"/>
    <property type="match status" value="1"/>
</dbReference>
<dbReference type="EMBL" id="FOKI01000042">
    <property type="protein sequence ID" value="SFB39842.1"/>
    <property type="molecule type" value="Genomic_DNA"/>
</dbReference>
<dbReference type="AlphaFoldDB" id="A0A1I1AQS6"/>
<dbReference type="SUPFAM" id="SSF103473">
    <property type="entry name" value="MFS general substrate transporter"/>
    <property type="match status" value="1"/>
</dbReference>
<dbReference type="OrthoDB" id="102502at2"/>
<reference evidence="10 11" key="1">
    <citation type="submission" date="2016-10" db="EMBL/GenBank/DDBJ databases">
        <authorList>
            <person name="de Groot N.N."/>
        </authorList>
    </citation>
    <scope>NUCLEOTIDE SEQUENCE [LARGE SCALE GENOMIC DNA]</scope>
    <source>
        <strain evidence="10 11">DSM 12271</strain>
    </source>
</reference>
<dbReference type="FunFam" id="1.20.1720.10:FF:000021">
    <property type="entry name" value="Drug resistance transporter, EmrB/QacA subfamily"/>
    <property type="match status" value="1"/>
</dbReference>
<comment type="subcellular location">
    <subcellularLocation>
        <location evidence="1">Cell membrane</location>
        <topology evidence="1">Multi-pass membrane protein</topology>
    </subcellularLocation>
</comment>
<keyword evidence="11" id="KW-1185">Reference proteome</keyword>
<dbReference type="CDD" id="cd17321">
    <property type="entry name" value="MFS_MMR_MDR_like"/>
    <property type="match status" value="1"/>
</dbReference>
<dbReference type="InterPro" id="IPR011701">
    <property type="entry name" value="MFS"/>
</dbReference>
<evidence type="ECO:0000256" key="2">
    <source>
        <dbReference type="ARBA" id="ARBA00008537"/>
    </source>
</evidence>
<accession>A0A1I1AQS6</accession>
<keyword evidence="7 8" id="KW-0472">Membrane</keyword>
<dbReference type="PANTHER" id="PTHR42718">
    <property type="entry name" value="MAJOR FACILITATOR SUPERFAMILY MULTIDRUG TRANSPORTER MFSC"/>
    <property type="match status" value="1"/>
</dbReference>
<evidence type="ECO:0000256" key="8">
    <source>
        <dbReference type="SAM" id="Phobius"/>
    </source>
</evidence>
<keyword evidence="4" id="KW-1003">Cell membrane</keyword>
<feature type="transmembrane region" description="Helical" evidence="8">
    <location>
        <begin position="89"/>
        <end position="108"/>
    </location>
</feature>
<evidence type="ECO:0000256" key="7">
    <source>
        <dbReference type="ARBA" id="ARBA00023136"/>
    </source>
</evidence>
<evidence type="ECO:0000313" key="10">
    <source>
        <dbReference type="EMBL" id="SFB39842.1"/>
    </source>
</evidence>
<evidence type="ECO:0000256" key="5">
    <source>
        <dbReference type="ARBA" id="ARBA00022692"/>
    </source>
</evidence>
<feature type="transmembrane region" description="Helical" evidence="8">
    <location>
        <begin position="238"/>
        <end position="257"/>
    </location>
</feature>
<feature type="transmembrane region" description="Helical" evidence="8">
    <location>
        <begin position="175"/>
        <end position="192"/>
    </location>
</feature>
<feature type="transmembrane region" description="Helical" evidence="8">
    <location>
        <begin position="367"/>
        <end position="387"/>
    </location>
</feature>
<dbReference type="PRINTS" id="PR01036">
    <property type="entry name" value="TCRTETB"/>
</dbReference>
<dbReference type="InterPro" id="IPR004638">
    <property type="entry name" value="EmrB-like"/>
</dbReference>
<dbReference type="Pfam" id="PF07690">
    <property type="entry name" value="MFS_1"/>
    <property type="match status" value="2"/>
</dbReference>
<dbReference type="Gene3D" id="1.20.1250.20">
    <property type="entry name" value="MFS general substrate transporter like domains"/>
    <property type="match status" value="1"/>
</dbReference>
<proteinExistence type="inferred from homology"/>
<keyword evidence="6 8" id="KW-1133">Transmembrane helix</keyword>
<feature type="transmembrane region" description="Helical" evidence="8">
    <location>
        <begin position="448"/>
        <end position="473"/>
    </location>
</feature>
<evidence type="ECO:0000256" key="1">
    <source>
        <dbReference type="ARBA" id="ARBA00004651"/>
    </source>
</evidence>
<evidence type="ECO:0000256" key="3">
    <source>
        <dbReference type="ARBA" id="ARBA00022448"/>
    </source>
</evidence>
<feature type="transmembrane region" description="Helical" evidence="8">
    <location>
        <begin position="278"/>
        <end position="300"/>
    </location>
</feature>
<feature type="transmembrane region" description="Helical" evidence="8">
    <location>
        <begin position="114"/>
        <end position="135"/>
    </location>
</feature>
<name>A0A1I1AQS6_9CLOT</name>
<dbReference type="Gene3D" id="1.20.1720.10">
    <property type="entry name" value="Multidrug resistance protein D"/>
    <property type="match status" value="1"/>
</dbReference>
<sequence>MNNNIVSENNIEDKVYSKSRWLILAILVTQPFMACLDSSIVNVALPTIGQKLSITMSSAEWIISSYLIIISAAILIFGRLGDMKGKCKVFLNGILMFVLGSLLCGISNSITTLVISRIIQAIGAAMVMSTNQGIITDIFPPNERGKALGISGSFVALGSILGPALGGLIITYLSWNYIFLINIPIGVVAYFFGRKHLPISKSTNNVSLDKYGALMFVISTIFIFSSIMLSQQLGFSNIYILSALIFGIIIFLLFLFIESKIKNPMLDLLLFKNRSFSINLFCAFIAFAALSTVNVIQPFYLSDILKFSPSEISLIMISYPAVLFIASPLSGSLSDKIGSKKLTLLGLLFTSISLFLISSLNEHSNKLTIVLVLCLLGLSNGLFQSPNTNLIMSSAPKNKLGIAGGTNALVRNLGLVFGVSISTSILYYRMSNVAGYRVLGTIPGRDDIFVYGMKGVYILAGIVCLIAFIFSLIDGVKSLKSQNN</sequence>
<feature type="transmembrane region" description="Helical" evidence="8">
    <location>
        <begin position="342"/>
        <end position="361"/>
    </location>
</feature>
<feature type="transmembrane region" description="Helical" evidence="8">
    <location>
        <begin position="213"/>
        <end position="232"/>
    </location>
</feature>
<dbReference type="GO" id="GO:0005886">
    <property type="term" value="C:plasma membrane"/>
    <property type="evidence" value="ECO:0007669"/>
    <property type="project" value="UniProtKB-SubCell"/>
</dbReference>
<evidence type="ECO:0000259" key="9">
    <source>
        <dbReference type="PROSITE" id="PS50850"/>
    </source>
</evidence>
<organism evidence="10 11">
    <name type="scientific">Clostridium frigidicarnis</name>
    <dbReference type="NCBI Taxonomy" id="84698"/>
    <lineage>
        <taxon>Bacteria</taxon>
        <taxon>Bacillati</taxon>
        <taxon>Bacillota</taxon>
        <taxon>Clostridia</taxon>
        <taxon>Eubacteriales</taxon>
        <taxon>Clostridiaceae</taxon>
        <taxon>Clostridium</taxon>
    </lineage>
</organism>
<dbReference type="GO" id="GO:0022857">
    <property type="term" value="F:transmembrane transporter activity"/>
    <property type="evidence" value="ECO:0007669"/>
    <property type="project" value="InterPro"/>
</dbReference>
<dbReference type="NCBIfam" id="TIGR00711">
    <property type="entry name" value="efflux_EmrB"/>
    <property type="match status" value="1"/>
</dbReference>
<evidence type="ECO:0000313" key="11">
    <source>
        <dbReference type="Proteomes" id="UP000198619"/>
    </source>
</evidence>
<dbReference type="STRING" id="84698.SAMN04488528_104225"/>
<feature type="transmembrane region" description="Helical" evidence="8">
    <location>
        <begin position="21"/>
        <end position="41"/>
    </location>
</feature>